<feature type="domain" description="VOC" evidence="1">
    <location>
        <begin position="7"/>
        <end position="147"/>
    </location>
</feature>
<dbReference type="InterPro" id="IPR037523">
    <property type="entry name" value="VOC_core"/>
</dbReference>
<evidence type="ECO:0000313" key="3">
    <source>
        <dbReference type="Proteomes" id="UP000283003"/>
    </source>
</evidence>
<dbReference type="AlphaFoldDB" id="A0A437GU13"/>
<accession>A0A437GU13</accession>
<organism evidence="2 3">
    <name type="scientific">Croceicoccus ponticola</name>
    <dbReference type="NCBI Taxonomy" id="2217664"/>
    <lineage>
        <taxon>Bacteria</taxon>
        <taxon>Pseudomonadati</taxon>
        <taxon>Pseudomonadota</taxon>
        <taxon>Alphaproteobacteria</taxon>
        <taxon>Sphingomonadales</taxon>
        <taxon>Erythrobacteraceae</taxon>
        <taxon>Croceicoccus</taxon>
    </lineage>
</organism>
<reference evidence="2 3" key="1">
    <citation type="submission" date="2018-12" db="EMBL/GenBank/DDBJ databases">
        <title>Croceicoccus ponticola sp. nov., a lipolytic bacterium isolated from seawater.</title>
        <authorList>
            <person name="Yoon J.-H."/>
        </authorList>
    </citation>
    <scope>NUCLEOTIDE SEQUENCE [LARGE SCALE GENOMIC DNA]</scope>
    <source>
        <strain evidence="2 3">GM-16</strain>
    </source>
</reference>
<dbReference type="Proteomes" id="UP000283003">
    <property type="component" value="Unassembled WGS sequence"/>
</dbReference>
<sequence length="177" mass="19226">MSAFYGKTFQIAYVVPDVEAAVDIWATKMGVGPFFTFPLPLPFDELSIRDAAVPLDYDLFGGVAVSYSGDTMIELIQPGGAPSTYREFLESGRSGVHHFGTFVDDYDAVMADARARGVPVLIEGKLPLSRFAYLDTANDGLSPIVEIIEPFAPMLATFDMIKQAVADWDGTTKTLSL</sequence>
<comment type="caution">
    <text evidence="2">The sequence shown here is derived from an EMBL/GenBank/DDBJ whole genome shotgun (WGS) entry which is preliminary data.</text>
</comment>
<evidence type="ECO:0000313" key="2">
    <source>
        <dbReference type="EMBL" id="RVQ64722.1"/>
    </source>
</evidence>
<dbReference type="Pfam" id="PF13669">
    <property type="entry name" value="Glyoxalase_4"/>
    <property type="match status" value="1"/>
</dbReference>
<gene>
    <name evidence="2" type="ORF">EKN06_15055</name>
</gene>
<dbReference type="EMBL" id="RXOL01000012">
    <property type="protein sequence ID" value="RVQ64722.1"/>
    <property type="molecule type" value="Genomic_DNA"/>
</dbReference>
<keyword evidence="3" id="KW-1185">Reference proteome</keyword>
<proteinExistence type="predicted"/>
<dbReference type="PROSITE" id="PS51819">
    <property type="entry name" value="VOC"/>
    <property type="match status" value="1"/>
</dbReference>
<dbReference type="InterPro" id="IPR029068">
    <property type="entry name" value="Glyas_Bleomycin-R_OHBP_Dase"/>
</dbReference>
<dbReference type="RefSeq" id="WP_127613730.1">
    <property type="nucleotide sequence ID" value="NZ_RXOL01000012.1"/>
</dbReference>
<name>A0A437GU13_9SPHN</name>
<dbReference type="OrthoDB" id="9792173at2"/>
<dbReference type="Gene3D" id="3.10.180.10">
    <property type="entry name" value="2,3-Dihydroxybiphenyl 1,2-Dioxygenase, domain 1"/>
    <property type="match status" value="1"/>
</dbReference>
<evidence type="ECO:0000259" key="1">
    <source>
        <dbReference type="PROSITE" id="PS51819"/>
    </source>
</evidence>
<dbReference type="SUPFAM" id="SSF54593">
    <property type="entry name" value="Glyoxalase/Bleomycin resistance protein/Dihydroxybiphenyl dioxygenase"/>
    <property type="match status" value="1"/>
</dbReference>
<protein>
    <recommendedName>
        <fullName evidence="1">VOC domain-containing protein</fullName>
    </recommendedName>
</protein>